<evidence type="ECO:0000256" key="1">
    <source>
        <dbReference type="PROSITE-ProRule" id="PRU00042"/>
    </source>
</evidence>
<evidence type="ECO:0000313" key="5">
    <source>
        <dbReference type="EMBL" id="KAJ5404006.1"/>
    </source>
</evidence>
<feature type="region of interest" description="Disordered" evidence="2">
    <location>
        <begin position="1"/>
        <end position="72"/>
    </location>
</feature>
<reference evidence="5" key="1">
    <citation type="submission" date="2022-12" db="EMBL/GenBank/DDBJ databases">
        <authorList>
            <person name="Petersen C."/>
        </authorList>
    </citation>
    <scope>NUCLEOTIDE SEQUENCE</scope>
    <source>
        <strain evidence="5">IBT 29677</strain>
    </source>
</reference>
<organism evidence="5 6">
    <name type="scientific">Penicillium cosmopolitanum</name>
    <dbReference type="NCBI Taxonomy" id="1131564"/>
    <lineage>
        <taxon>Eukaryota</taxon>
        <taxon>Fungi</taxon>
        <taxon>Dikarya</taxon>
        <taxon>Ascomycota</taxon>
        <taxon>Pezizomycotina</taxon>
        <taxon>Eurotiomycetes</taxon>
        <taxon>Eurotiomycetidae</taxon>
        <taxon>Eurotiales</taxon>
        <taxon>Aspergillaceae</taxon>
        <taxon>Penicillium</taxon>
    </lineage>
</organism>
<proteinExistence type="predicted"/>
<keyword evidence="3" id="KW-1133">Transmembrane helix</keyword>
<dbReference type="AlphaFoldDB" id="A0A9X0BBS7"/>
<comment type="caution">
    <text evidence="5">The sequence shown here is derived from an EMBL/GenBank/DDBJ whole genome shotgun (WGS) entry which is preliminary data.</text>
</comment>
<feature type="compositionally biased region" description="Basic residues" evidence="2">
    <location>
        <begin position="1"/>
        <end position="11"/>
    </location>
</feature>
<feature type="transmembrane region" description="Helical" evidence="3">
    <location>
        <begin position="323"/>
        <end position="344"/>
    </location>
</feature>
<name>A0A9X0BBS7_9EURO</name>
<feature type="compositionally biased region" description="Polar residues" evidence="2">
    <location>
        <begin position="13"/>
        <end position="25"/>
    </location>
</feature>
<dbReference type="InterPro" id="IPR021842">
    <property type="entry name" value="DUF3435"/>
</dbReference>
<dbReference type="RefSeq" id="XP_056491248.1">
    <property type="nucleotide sequence ID" value="XM_056628514.1"/>
</dbReference>
<dbReference type="PROSITE" id="PS50157">
    <property type="entry name" value="ZINC_FINGER_C2H2_2"/>
    <property type="match status" value="1"/>
</dbReference>
<dbReference type="Proteomes" id="UP001147747">
    <property type="component" value="Unassembled WGS sequence"/>
</dbReference>
<feature type="region of interest" description="Disordered" evidence="2">
    <location>
        <begin position="620"/>
        <end position="666"/>
    </location>
</feature>
<evidence type="ECO:0000256" key="3">
    <source>
        <dbReference type="SAM" id="Phobius"/>
    </source>
</evidence>
<evidence type="ECO:0000259" key="4">
    <source>
        <dbReference type="PROSITE" id="PS50157"/>
    </source>
</evidence>
<sequence>MHRRRGAHVRNHGITSESSCNSPIDTDNDRPFEPDSSETDLTEPECSSPADRTIARKKPSPNTGTRSSLADLSNMERAHQARYQVPDDDTDEDLAQVPEDYGRSNKTKRLKLRLKERWAWFCQMKAMEPSTGLRWGDAEDALREASPNDMHRFLNWCLKLEYSPDGRRQKGYTKASSLEADWKYFRIYYTRVVKHEMSKEMGEAVRTGMRYLVDKRGLDKQPRANVPVYIEDMIPFNETILQTREKRFHLGFQRIILCLYNTIGLFTINRKQAMLDLQFKHLQISLQQDPHGGPPKPMIELEPQFVKSVLGMSKLNTFALPEIVYGISLVFSPHVLLFIILFYVHAFEAPHLTSMEDLRRLLVEGGRQEMPLPLKKEMDNYYVFPRVEVICGQPRILWETPMNGSTLDAQLRTSSFVSEAQRNVIMAHATSRTFIKHYRPRRHTGLQEIMCGLDPDEEFSKAVTRMSRWIDRRRPRYLSDTDRDSVERDPEMQSAMRWQYELETQCGDHSHDPALRAMLEDQKRQVLNLRRRLQDKRRKEIRRDFSRKQAVIDIERQLTGGAVSDEPAREVLRKEFEMPSEQILLVETFFTWPTTDSLEDEWTRRNKAVAAGIQYCGFQEGGPLRGRRKRSAPSDDDDAVPSPPARKIKTDTPPTTSREERHTAGGKSIPNAELTFACFQCPKTYADYNGVRRHFRGSHLMDRRCNFCDLSLLHEMHLRRHAGEDHGLRT</sequence>
<dbReference type="EMBL" id="JAPZBU010000005">
    <property type="protein sequence ID" value="KAJ5404006.1"/>
    <property type="molecule type" value="Genomic_DNA"/>
</dbReference>
<dbReference type="PROSITE" id="PS00028">
    <property type="entry name" value="ZINC_FINGER_C2H2_1"/>
    <property type="match status" value="1"/>
</dbReference>
<dbReference type="OrthoDB" id="4485682at2759"/>
<dbReference type="InterPro" id="IPR013087">
    <property type="entry name" value="Znf_C2H2_type"/>
</dbReference>
<dbReference type="GO" id="GO:0008270">
    <property type="term" value="F:zinc ion binding"/>
    <property type="evidence" value="ECO:0007669"/>
    <property type="project" value="UniProtKB-KW"/>
</dbReference>
<keyword evidence="6" id="KW-1185">Reference proteome</keyword>
<dbReference type="Gene3D" id="3.30.160.60">
    <property type="entry name" value="Classic Zinc Finger"/>
    <property type="match status" value="1"/>
</dbReference>
<feature type="domain" description="C2H2-type" evidence="4">
    <location>
        <begin position="676"/>
        <end position="704"/>
    </location>
</feature>
<dbReference type="PANTHER" id="PTHR37535:SF2">
    <property type="entry name" value="FINGER DOMAIN PROTEIN, PUTATIVE (AFU_ORTHOLOGUE AFUA_6G09300)-RELATED"/>
    <property type="match status" value="1"/>
</dbReference>
<dbReference type="GeneID" id="81367494"/>
<dbReference type="PANTHER" id="PTHR37535">
    <property type="entry name" value="FLUG DOMAIN PROTEIN"/>
    <property type="match status" value="1"/>
</dbReference>
<evidence type="ECO:0000256" key="2">
    <source>
        <dbReference type="SAM" id="MobiDB-lite"/>
    </source>
</evidence>
<gene>
    <name evidence="5" type="ORF">N7509_003877</name>
</gene>
<dbReference type="Pfam" id="PF11917">
    <property type="entry name" value="DUF3435"/>
    <property type="match status" value="1"/>
</dbReference>
<accession>A0A9X0BBS7</accession>
<keyword evidence="3" id="KW-0472">Membrane</keyword>
<keyword evidence="1" id="KW-0479">Metal-binding</keyword>
<keyword evidence="1" id="KW-0862">Zinc</keyword>
<keyword evidence="1" id="KW-0863">Zinc-finger</keyword>
<feature type="compositionally biased region" description="Polar residues" evidence="2">
    <location>
        <begin position="60"/>
        <end position="71"/>
    </location>
</feature>
<dbReference type="SMART" id="SM00355">
    <property type="entry name" value="ZnF_C2H2"/>
    <property type="match status" value="2"/>
</dbReference>
<reference evidence="5" key="2">
    <citation type="journal article" date="2023" name="IMA Fungus">
        <title>Comparative genomic study of the Penicillium genus elucidates a diverse pangenome and 15 lateral gene transfer events.</title>
        <authorList>
            <person name="Petersen C."/>
            <person name="Sorensen T."/>
            <person name="Nielsen M.R."/>
            <person name="Sondergaard T.E."/>
            <person name="Sorensen J.L."/>
            <person name="Fitzpatrick D.A."/>
            <person name="Frisvad J.C."/>
            <person name="Nielsen K.L."/>
        </authorList>
    </citation>
    <scope>NUCLEOTIDE SEQUENCE</scope>
    <source>
        <strain evidence="5">IBT 29677</strain>
    </source>
</reference>
<keyword evidence="3" id="KW-0812">Transmembrane</keyword>
<evidence type="ECO:0000313" key="6">
    <source>
        <dbReference type="Proteomes" id="UP001147747"/>
    </source>
</evidence>
<protein>
    <recommendedName>
        <fullName evidence="4">C2H2-type domain-containing protein</fullName>
    </recommendedName>
</protein>